<dbReference type="AlphaFoldDB" id="A0A9W9IJC3"/>
<proteinExistence type="predicted"/>
<dbReference type="Proteomes" id="UP001146351">
    <property type="component" value="Unassembled WGS sequence"/>
</dbReference>
<organism evidence="1 2">
    <name type="scientific">Penicillium capsulatum</name>
    <dbReference type="NCBI Taxonomy" id="69766"/>
    <lineage>
        <taxon>Eukaryota</taxon>
        <taxon>Fungi</taxon>
        <taxon>Dikarya</taxon>
        <taxon>Ascomycota</taxon>
        <taxon>Pezizomycotina</taxon>
        <taxon>Eurotiomycetes</taxon>
        <taxon>Eurotiomycetidae</taxon>
        <taxon>Eurotiales</taxon>
        <taxon>Aspergillaceae</taxon>
        <taxon>Penicillium</taxon>
    </lineage>
</organism>
<comment type="caution">
    <text evidence="1">The sequence shown here is derived from an EMBL/GenBank/DDBJ whole genome shotgun (WGS) entry which is preliminary data.</text>
</comment>
<dbReference type="InterPro" id="IPR022198">
    <property type="entry name" value="DUF3723"/>
</dbReference>
<keyword evidence="2" id="KW-1185">Reference proteome</keyword>
<name>A0A9W9IJC3_9EURO</name>
<dbReference type="OrthoDB" id="4227485at2759"/>
<gene>
    <name evidence="1" type="ORF">N7492_002067</name>
</gene>
<protein>
    <submittedName>
        <fullName evidence="1">Uncharacterized protein</fullName>
    </submittedName>
</protein>
<evidence type="ECO:0000313" key="1">
    <source>
        <dbReference type="EMBL" id="KAJ5178857.1"/>
    </source>
</evidence>
<sequence>MQSYHSDCLRPVQCQVQVNDDKFDLYAGGSSINPKLGYQQLFLAVMRDFPVLTNLSPYQDDRSVRPRDSGFRPERLYRLAEIAFFLGFNSDKISEILRWSTEAPPYKAATVNFLLQLQPPDRFHSSAESRAEVAHYVGQNLSTTPISRDSQEAPEFTTDLEMQPKKFRCNRPSNHNYLKDRNFLFLDIIFGIQPSPRSHATSLAVQRDIFVAFFGETNLQPAALDSPHLSVPDIPSGQLTSDVQIGGSINTEPIHDVRDESPGGGFLLNPSSPLSIDPARALDSPELGSYQFKTIDPRVRPSSRIAELLRAEGTIILYLWESRKYIQFTTEPAEKSIFMQASQSLANEQHMFIGVRHDSRPFLIPALRLYETALRERLILVGRKSTGTQVDDALRSRLSQGLYCFIDQNTPTEIE</sequence>
<reference evidence="1" key="2">
    <citation type="journal article" date="2023" name="IMA Fungus">
        <title>Comparative genomic study of the Penicillium genus elucidates a diverse pangenome and 15 lateral gene transfer events.</title>
        <authorList>
            <person name="Petersen C."/>
            <person name="Sorensen T."/>
            <person name="Nielsen M.R."/>
            <person name="Sondergaard T.E."/>
            <person name="Sorensen J.L."/>
            <person name="Fitzpatrick D.A."/>
            <person name="Frisvad J.C."/>
            <person name="Nielsen K.L."/>
        </authorList>
    </citation>
    <scope>NUCLEOTIDE SEQUENCE</scope>
    <source>
        <strain evidence="1">IBT 21917</strain>
    </source>
</reference>
<evidence type="ECO:0000313" key="2">
    <source>
        <dbReference type="Proteomes" id="UP001146351"/>
    </source>
</evidence>
<accession>A0A9W9IJC3</accession>
<dbReference type="EMBL" id="JAPQKO010000002">
    <property type="protein sequence ID" value="KAJ5178857.1"/>
    <property type="molecule type" value="Genomic_DNA"/>
</dbReference>
<reference evidence="1" key="1">
    <citation type="submission" date="2022-11" db="EMBL/GenBank/DDBJ databases">
        <authorList>
            <person name="Petersen C."/>
        </authorList>
    </citation>
    <scope>NUCLEOTIDE SEQUENCE</scope>
    <source>
        <strain evidence="1">IBT 21917</strain>
    </source>
</reference>
<dbReference type="Pfam" id="PF12520">
    <property type="entry name" value="DUF3723"/>
    <property type="match status" value="1"/>
</dbReference>